<dbReference type="AlphaFoldDB" id="A0A0E9VGP1"/>
<proteinExistence type="predicted"/>
<reference evidence="1" key="1">
    <citation type="submission" date="2014-11" db="EMBL/GenBank/DDBJ databases">
        <authorList>
            <person name="Amaro Gonzalez C."/>
        </authorList>
    </citation>
    <scope>NUCLEOTIDE SEQUENCE</scope>
</reference>
<reference evidence="1" key="2">
    <citation type="journal article" date="2015" name="Fish Shellfish Immunol.">
        <title>Early steps in the European eel (Anguilla anguilla)-Vibrio vulnificus interaction in the gills: Role of the RtxA13 toxin.</title>
        <authorList>
            <person name="Callol A."/>
            <person name="Pajuelo D."/>
            <person name="Ebbesson L."/>
            <person name="Teles M."/>
            <person name="MacKenzie S."/>
            <person name="Amaro C."/>
        </authorList>
    </citation>
    <scope>NUCLEOTIDE SEQUENCE</scope>
</reference>
<sequence>MMRRSWGGGGANFIYPEPLVCFTNRKSSPLLISLHPRGPQFFLTPMRRSHN</sequence>
<protein>
    <submittedName>
        <fullName evidence="1">Uncharacterized protein</fullName>
    </submittedName>
</protein>
<accession>A0A0E9VGP1</accession>
<organism evidence="1">
    <name type="scientific">Anguilla anguilla</name>
    <name type="common">European freshwater eel</name>
    <name type="synonym">Muraena anguilla</name>
    <dbReference type="NCBI Taxonomy" id="7936"/>
    <lineage>
        <taxon>Eukaryota</taxon>
        <taxon>Metazoa</taxon>
        <taxon>Chordata</taxon>
        <taxon>Craniata</taxon>
        <taxon>Vertebrata</taxon>
        <taxon>Euteleostomi</taxon>
        <taxon>Actinopterygii</taxon>
        <taxon>Neopterygii</taxon>
        <taxon>Teleostei</taxon>
        <taxon>Anguilliformes</taxon>
        <taxon>Anguillidae</taxon>
        <taxon>Anguilla</taxon>
    </lineage>
</organism>
<evidence type="ECO:0000313" key="1">
    <source>
        <dbReference type="EMBL" id="JAH77284.1"/>
    </source>
</evidence>
<dbReference type="EMBL" id="GBXM01031293">
    <property type="protein sequence ID" value="JAH77284.1"/>
    <property type="molecule type" value="Transcribed_RNA"/>
</dbReference>
<name>A0A0E9VGP1_ANGAN</name>